<evidence type="ECO:0000313" key="4">
    <source>
        <dbReference type="Proteomes" id="UP000246569"/>
    </source>
</evidence>
<name>A0A317MSZ7_9GAMM</name>
<dbReference type="InterPro" id="IPR028096">
    <property type="entry name" value="EfeO_Cupredoxin"/>
</dbReference>
<dbReference type="Proteomes" id="UP000246569">
    <property type="component" value="Unassembled WGS sequence"/>
</dbReference>
<dbReference type="Pfam" id="PF13473">
    <property type="entry name" value="Cupredoxin_1"/>
    <property type="match status" value="1"/>
</dbReference>
<organism evidence="3 4">
    <name type="scientific">Plasticicumulans acidivorans</name>
    <dbReference type="NCBI Taxonomy" id="886464"/>
    <lineage>
        <taxon>Bacteria</taxon>
        <taxon>Pseudomonadati</taxon>
        <taxon>Pseudomonadota</taxon>
        <taxon>Gammaproteobacteria</taxon>
        <taxon>Candidatus Competibacteraceae</taxon>
        <taxon>Plasticicumulans</taxon>
    </lineage>
</organism>
<gene>
    <name evidence="3" type="ORF">C7443_107111</name>
</gene>
<sequence length="110" mass="11906">MRPLLMTVTAAVLCAAALPALADLPTFRLVARDGTFEPAEIVVPAGTKFRLEIENTGKDPIEFESSELRKEKVLAPGAKSTLVFQALGAGRYRFFDEFHEATGQGAIIAR</sequence>
<reference evidence="3 4" key="1">
    <citation type="submission" date="2018-05" db="EMBL/GenBank/DDBJ databases">
        <title>Genomic Encyclopedia of Type Strains, Phase IV (KMG-IV): sequencing the most valuable type-strain genomes for metagenomic binning, comparative biology and taxonomic classification.</title>
        <authorList>
            <person name="Goeker M."/>
        </authorList>
    </citation>
    <scope>NUCLEOTIDE SEQUENCE [LARGE SCALE GENOMIC DNA]</scope>
    <source>
        <strain evidence="3 4">DSM 23606</strain>
    </source>
</reference>
<evidence type="ECO:0000259" key="2">
    <source>
        <dbReference type="Pfam" id="PF13473"/>
    </source>
</evidence>
<keyword evidence="1" id="KW-0732">Signal</keyword>
<comment type="caution">
    <text evidence="3">The sequence shown here is derived from an EMBL/GenBank/DDBJ whole genome shotgun (WGS) entry which is preliminary data.</text>
</comment>
<protein>
    <recommendedName>
        <fullName evidence="2">EfeO-type cupredoxin-like domain-containing protein</fullName>
    </recommendedName>
</protein>
<dbReference type="Gene3D" id="2.60.40.420">
    <property type="entry name" value="Cupredoxins - blue copper proteins"/>
    <property type="match status" value="1"/>
</dbReference>
<feature type="signal peptide" evidence="1">
    <location>
        <begin position="1"/>
        <end position="22"/>
    </location>
</feature>
<dbReference type="AlphaFoldDB" id="A0A317MSZ7"/>
<dbReference type="InterPro" id="IPR008972">
    <property type="entry name" value="Cupredoxin"/>
</dbReference>
<dbReference type="EMBL" id="QGTJ01000007">
    <property type="protein sequence ID" value="PWV60537.1"/>
    <property type="molecule type" value="Genomic_DNA"/>
</dbReference>
<feature type="chain" id="PRO_5016252912" description="EfeO-type cupredoxin-like domain-containing protein" evidence="1">
    <location>
        <begin position="23"/>
        <end position="110"/>
    </location>
</feature>
<dbReference type="SUPFAM" id="SSF49503">
    <property type="entry name" value="Cupredoxins"/>
    <property type="match status" value="1"/>
</dbReference>
<accession>A0A317MSZ7</accession>
<dbReference type="OrthoDB" id="5958460at2"/>
<feature type="domain" description="EfeO-type cupredoxin-like" evidence="2">
    <location>
        <begin position="8"/>
        <end position="109"/>
    </location>
</feature>
<proteinExistence type="predicted"/>
<dbReference type="RefSeq" id="WP_110019026.1">
    <property type="nucleotide sequence ID" value="NZ_QGTJ01000007.1"/>
</dbReference>
<keyword evidence="4" id="KW-1185">Reference proteome</keyword>
<evidence type="ECO:0000313" key="3">
    <source>
        <dbReference type="EMBL" id="PWV60537.1"/>
    </source>
</evidence>
<evidence type="ECO:0000256" key="1">
    <source>
        <dbReference type="SAM" id="SignalP"/>
    </source>
</evidence>